<dbReference type="InterPro" id="IPR016024">
    <property type="entry name" value="ARM-type_fold"/>
</dbReference>
<proteinExistence type="predicted"/>
<dbReference type="Proteomes" id="UP000315252">
    <property type="component" value="Unassembled WGS sequence"/>
</dbReference>
<dbReference type="AlphaFoldDB" id="A0A545SSY4"/>
<sequence length="183" mass="20739">MMFDDLYKIDWAHICQAHGDSHEVPTAIEGLISPDPEVQESSYWRLDNHIVLQADLHEAAFYVVPFLAEILKAGLRPGRKYVYRLLIEIANGSAPDDRTCHYDGTEMPLTQACRASIGESVNLYLDELSTRDRDLRIEVLDLLASLQVHRDRILSHLTAMKARGEFDQIDNELGEAISMMKDG</sequence>
<dbReference type="OrthoDB" id="8858559at2"/>
<comment type="caution">
    <text evidence="1">The sequence shown here is derived from an EMBL/GenBank/DDBJ whole genome shotgun (WGS) entry which is preliminary data.</text>
</comment>
<protein>
    <submittedName>
        <fullName evidence="1">Uncharacterized protein</fullName>
    </submittedName>
</protein>
<gene>
    <name evidence="1" type="ORF">FKG95_29265</name>
</gene>
<dbReference type="EMBL" id="VHSH01000025">
    <property type="protein sequence ID" value="TQV68069.1"/>
    <property type="molecule type" value="Genomic_DNA"/>
</dbReference>
<dbReference type="SUPFAM" id="SSF48371">
    <property type="entry name" value="ARM repeat"/>
    <property type="match status" value="1"/>
</dbReference>
<name>A0A545SSY4_9PROT</name>
<dbReference type="RefSeq" id="WP_142900017.1">
    <property type="nucleotide sequence ID" value="NZ_ML660076.1"/>
</dbReference>
<accession>A0A545SSY4</accession>
<keyword evidence="2" id="KW-1185">Reference proteome</keyword>
<evidence type="ECO:0000313" key="1">
    <source>
        <dbReference type="EMBL" id="TQV68069.1"/>
    </source>
</evidence>
<reference evidence="1 2" key="1">
    <citation type="submission" date="2019-06" db="EMBL/GenBank/DDBJ databases">
        <title>Whole genome sequence for Rhodospirillaceae sp. R148.</title>
        <authorList>
            <person name="Wang G."/>
        </authorList>
    </citation>
    <scope>NUCLEOTIDE SEQUENCE [LARGE SCALE GENOMIC DNA]</scope>
    <source>
        <strain evidence="1 2">R148</strain>
    </source>
</reference>
<organism evidence="1 2">
    <name type="scientific">Denitrobaculum tricleocarpae</name>
    <dbReference type="NCBI Taxonomy" id="2591009"/>
    <lineage>
        <taxon>Bacteria</taxon>
        <taxon>Pseudomonadati</taxon>
        <taxon>Pseudomonadota</taxon>
        <taxon>Alphaproteobacteria</taxon>
        <taxon>Rhodospirillales</taxon>
        <taxon>Rhodospirillaceae</taxon>
        <taxon>Denitrobaculum</taxon>
    </lineage>
</organism>
<evidence type="ECO:0000313" key="2">
    <source>
        <dbReference type="Proteomes" id="UP000315252"/>
    </source>
</evidence>